<dbReference type="InterPro" id="IPR057089">
    <property type="entry name" value="C2_TIP"/>
</dbReference>
<evidence type="ECO:0000256" key="4">
    <source>
        <dbReference type="ARBA" id="ARBA00022729"/>
    </source>
</evidence>
<keyword evidence="11" id="KW-1185">Reference proteome</keyword>
<name>A0AAD5YFA7_9APHY</name>
<gene>
    <name evidence="10" type="ORF">NLI96_g9356</name>
</gene>
<accession>A0AAD5YFA7</accession>
<dbReference type="Gene3D" id="2.130.10.130">
    <property type="entry name" value="Integrin alpha, N-terminal"/>
    <property type="match status" value="1"/>
</dbReference>
<dbReference type="InterPro" id="IPR024881">
    <property type="entry name" value="Tip"/>
</dbReference>
<dbReference type="PANTHER" id="PTHR13412:SF0">
    <property type="entry name" value="T-CELL IMMUNOMODULATORY PROTEIN"/>
    <property type="match status" value="1"/>
</dbReference>
<dbReference type="GO" id="GO:0005886">
    <property type="term" value="C:plasma membrane"/>
    <property type="evidence" value="ECO:0007669"/>
    <property type="project" value="TreeGrafter"/>
</dbReference>
<dbReference type="Pfam" id="PF13517">
    <property type="entry name" value="FG-GAP_3"/>
    <property type="match status" value="2"/>
</dbReference>
<dbReference type="SUPFAM" id="SSF69318">
    <property type="entry name" value="Integrin alpha N-terminal domain"/>
    <property type="match status" value="2"/>
</dbReference>
<feature type="transmembrane region" description="Helical" evidence="8">
    <location>
        <begin position="12"/>
        <end position="30"/>
    </location>
</feature>
<dbReference type="AlphaFoldDB" id="A0AAD5YFA7"/>
<dbReference type="InterPro" id="IPR013517">
    <property type="entry name" value="FG-GAP"/>
</dbReference>
<comment type="caution">
    <text evidence="10">The sequence shown here is derived from an EMBL/GenBank/DDBJ whole genome shotgun (WGS) entry which is preliminary data.</text>
</comment>
<feature type="transmembrane region" description="Helical" evidence="8">
    <location>
        <begin position="647"/>
        <end position="671"/>
    </location>
</feature>
<evidence type="ECO:0000256" key="1">
    <source>
        <dbReference type="ARBA" id="ARBA00004479"/>
    </source>
</evidence>
<comment type="similarity">
    <text evidence="2">Belongs to the TIP family.</text>
</comment>
<dbReference type="EMBL" id="JANAWD010000468">
    <property type="protein sequence ID" value="KAJ3479020.1"/>
    <property type="molecule type" value="Genomic_DNA"/>
</dbReference>
<keyword evidence="6 8" id="KW-0472">Membrane</keyword>
<evidence type="ECO:0000259" key="9">
    <source>
        <dbReference type="Pfam" id="PF23122"/>
    </source>
</evidence>
<comment type="subcellular location">
    <subcellularLocation>
        <location evidence="1">Membrane</location>
        <topology evidence="1">Single-pass type I membrane protein</topology>
    </subcellularLocation>
</comment>
<evidence type="ECO:0000256" key="3">
    <source>
        <dbReference type="ARBA" id="ARBA00022692"/>
    </source>
</evidence>
<evidence type="ECO:0000256" key="2">
    <source>
        <dbReference type="ARBA" id="ARBA00006496"/>
    </source>
</evidence>
<sequence>MWQSWQRRPRKIGLRVGTLLLGLLWSPTFIQPTRSIWPFPPKRYSGNALLEAGRMGVDVDGRVVAFGDFNGDQFLDLLTIAPDQQTFTFYLWDHEEYTFSKSTVFKHPRRVYNVVPGDFTQDGRLDFLVMSQGAASSQISLDVYVALPDGGFDMQPHTVSASGPPQPIPVDITGDLKIDLFGVQPLALSQFQVWKNVWNISQPTAAMFEITEPMFDGAQCTLSNPHSNAAIDLNGDCLADLFLVCDDGKSGDKYFQIWVNNKASGYSFAQRGRLPRGVQSITFGDINRDGTIDILFTTCDSVSQSTGIGTNCMINIAYNRQLPLCASATAPSVRNGKRICRPPTDLCTPDPDFRFNLHDGDGNEDFVKIPITSIFPPPKESPRPLSLLVLDTTHNPPLPLPIKLGDVNQDGFPDLLAILASGSSAHPDKTPYIAYSIPCARGAAGCDENGRGKRGFKMLKRGGDVLGTIKDARGAAFIDLDEDGTLDIMVQRTGEQGHGNVLFVQNNFYFDAFFLKAIVLNGACGSSLCTSPNGSHKYHPFGVSYSGASYKYTVLDTSGRRSAAQVGQLPQTSYQTLLTPYSYFGLGRTNNYIENLFVGSTKHTGEHYINMEGVIPNSKVVIIPPINGHDEGEASWKRELYLRPGEWIPWVTVVVVVSMAVLGIIVFVLHLNEKREDELERRRTSHHINFDAL</sequence>
<evidence type="ECO:0000256" key="5">
    <source>
        <dbReference type="ARBA" id="ARBA00022989"/>
    </source>
</evidence>
<protein>
    <recommendedName>
        <fullName evidence="9">T-cell immunomodulatory protein TIP C2 domain-containing protein</fullName>
    </recommendedName>
</protein>
<dbReference type="InterPro" id="IPR028994">
    <property type="entry name" value="Integrin_alpha_N"/>
</dbReference>
<evidence type="ECO:0000313" key="11">
    <source>
        <dbReference type="Proteomes" id="UP001212997"/>
    </source>
</evidence>
<dbReference type="Proteomes" id="UP001212997">
    <property type="component" value="Unassembled WGS sequence"/>
</dbReference>
<dbReference type="PANTHER" id="PTHR13412">
    <property type="entry name" value="T-CELL IMMUNOMODULATORY PROTEIN HOMOLOG"/>
    <property type="match status" value="1"/>
</dbReference>
<proteinExistence type="inferred from homology"/>
<reference evidence="10" key="1">
    <citation type="submission" date="2022-07" db="EMBL/GenBank/DDBJ databases">
        <title>Genome Sequence of Physisporinus lineatus.</title>
        <authorList>
            <person name="Buettner E."/>
        </authorList>
    </citation>
    <scope>NUCLEOTIDE SEQUENCE</scope>
    <source>
        <strain evidence="10">VT162</strain>
    </source>
</reference>
<keyword evidence="7" id="KW-0325">Glycoprotein</keyword>
<dbReference type="Pfam" id="PF23122">
    <property type="entry name" value="C2_ITFG1"/>
    <property type="match status" value="1"/>
</dbReference>
<evidence type="ECO:0000313" key="10">
    <source>
        <dbReference type="EMBL" id="KAJ3479020.1"/>
    </source>
</evidence>
<evidence type="ECO:0000256" key="6">
    <source>
        <dbReference type="ARBA" id="ARBA00023136"/>
    </source>
</evidence>
<organism evidence="10 11">
    <name type="scientific">Meripilus lineatus</name>
    <dbReference type="NCBI Taxonomy" id="2056292"/>
    <lineage>
        <taxon>Eukaryota</taxon>
        <taxon>Fungi</taxon>
        <taxon>Dikarya</taxon>
        <taxon>Basidiomycota</taxon>
        <taxon>Agaricomycotina</taxon>
        <taxon>Agaricomycetes</taxon>
        <taxon>Polyporales</taxon>
        <taxon>Meripilaceae</taxon>
        <taxon>Meripilus</taxon>
    </lineage>
</organism>
<keyword evidence="4" id="KW-0732">Signal</keyword>
<feature type="domain" description="T-cell immunomodulatory protein TIP C2" evidence="9">
    <location>
        <begin position="540"/>
        <end position="641"/>
    </location>
</feature>
<evidence type="ECO:0000256" key="7">
    <source>
        <dbReference type="ARBA" id="ARBA00023180"/>
    </source>
</evidence>
<keyword evidence="3 8" id="KW-0812">Transmembrane</keyword>
<evidence type="ECO:0000256" key="8">
    <source>
        <dbReference type="SAM" id="Phobius"/>
    </source>
</evidence>
<keyword evidence="5 8" id="KW-1133">Transmembrane helix</keyword>